<dbReference type="Pfam" id="PF13783">
    <property type="entry name" value="DUF4177"/>
    <property type="match status" value="1"/>
</dbReference>
<evidence type="ECO:0000313" key="1">
    <source>
        <dbReference type="EMBL" id="ALP93268.1"/>
    </source>
</evidence>
<protein>
    <submittedName>
        <fullName evidence="2">Uncharacterized protein DUF4177</fullName>
    </submittedName>
</protein>
<gene>
    <name evidence="2" type="ORF">C7373_103211</name>
    <name evidence="1" type="ORF">IB211_00874</name>
</gene>
<dbReference type="eggNOG" id="ENOG50302VE">
    <property type="taxonomic scope" value="Bacteria"/>
</dbReference>
<dbReference type="OrthoDB" id="1739894at2"/>
<dbReference type="InterPro" id="IPR025234">
    <property type="entry name" value="YjzH-like"/>
</dbReference>
<evidence type="ECO:0000313" key="3">
    <source>
        <dbReference type="Proteomes" id="UP000064844"/>
    </source>
</evidence>
<sequence length="65" mass="7596">MYEYKYVDLLSEGVSASRFEEHRAIIDKYAAQGWRYVGYLPTKISMGGVLCNIDLIFERKAEERD</sequence>
<dbReference type="EMBL" id="CP011307">
    <property type="protein sequence ID" value="ALP93268.1"/>
    <property type="molecule type" value="Genomic_DNA"/>
</dbReference>
<dbReference type="Proteomes" id="UP000245778">
    <property type="component" value="Unassembled WGS sequence"/>
</dbReference>
<dbReference type="RefSeq" id="WP_033116371.1">
    <property type="nucleotide sequence ID" value="NZ_CALICV010000017.1"/>
</dbReference>
<dbReference type="EMBL" id="QEKK01000003">
    <property type="protein sequence ID" value="PVY58923.1"/>
    <property type="molecule type" value="Genomic_DNA"/>
</dbReference>
<proteinExistence type="predicted"/>
<evidence type="ECO:0000313" key="4">
    <source>
        <dbReference type="Proteomes" id="UP000245778"/>
    </source>
</evidence>
<evidence type="ECO:0000313" key="2">
    <source>
        <dbReference type="EMBL" id="PVY58923.1"/>
    </source>
</evidence>
<dbReference type="STRING" id="1297617.IB211_00874"/>
<reference evidence="2 4" key="3">
    <citation type="submission" date="2018-04" db="EMBL/GenBank/DDBJ databases">
        <title>Genomic Encyclopedia of Type Strains, Phase IV (KMG-IV): sequencing the most valuable type-strain genomes for metagenomic binning, comparative biology and taxonomic classification.</title>
        <authorList>
            <person name="Goeker M."/>
        </authorList>
    </citation>
    <scope>NUCLEOTIDE SEQUENCE [LARGE SCALE GENOMIC DNA]</scope>
    <source>
        <strain evidence="2 4">DSM 26588</strain>
    </source>
</reference>
<dbReference type="KEGG" id="ibu:IB211_00874"/>
<dbReference type="AlphaFoldDB" id="A0A0S2W1Q5"/>
<dbReference type="Proteomes" id="UP000064844">
    <property type="component" value="Chromosome"/>
</dbReference>
<organism evidence="1 3">
    <name type="scientific">Intestinimonas butyriciproducens</name>
    <dbReference type="NCBI Taxonomy" id="1297617"/>
    <lineage>
        <taxon>Bacteria</taxon>
        <taxon>Bacillati</taxon>
        <taxon>Bacillota</taxon>
        <taxon>Clostridia</taxon>
        <taxon>Eubacteriales</taxon>
        <taxon>Intestinimonas</taxon>
    </lineage>
</organism>
<accession>A0A0S2W1Q5</accession>
<name>A0A0S2W1Q5_9FIRM</name>
<reference evidence="3" key="2">
    <citation type="submission" date="2015-04" db="EMBL/GenBank/DDBJ databases">
        <title>A butyrogenic pathway from the amino acid lysine in a human gut commensal.</title>
        <authorList>
            <person name="de Vos W.M."/>
            <person name="Bui N.T.P."/>
            <person name="Plugge C.M."/>
            <person name="Ritari J."/>
        </authorList>
    </citation>
    <scope>NUCLEOTIDE SEQUENCE [LARGE SCALE GENOMIC DNA]</scope>
    <source>
        <strain evidence="3">AF211</strain>
    </source>
</reference>
<keyword evidence="3" id="KW-1185">Reference proteome</keyword>
<reference evidence="1 3" key="1">
    <citation type="journal article" date="2015" name="Nat. Commun.">
        <title>Production of butyrate from lysine and the Amadori product fructoselysine by a human gut commensal.</title>
        <authorList>
            <person name="Bui T.P."/>
            <person name="Ritari J."/>
            <person name="Boeren S."/>
            <person name="de Waard P."/>
            <person name="Plugge C.M."/>
            <person name="de Vos W.M."/>
        </authorList>
    </citation>
    <scope>NUCLEOTIDE SEQUENCE [LARGE SCALE GENOMIC DNA]</scope>
    <source>
        <strain evidence="1 3">AF211</strain>
    </source>
</reference>
<dbReference type="GeneID" id="93229875"/>